<organism evidence="1">
    <name type="scientific">Ignisphaera aggregans</name>
    <dbReference type="NCBI Taxonomy" id="334771"/>
    <lineage>
        <taxon>Archaea</taxon>
        <taxon>Thermoproteota</taxon>
        <taxon>Thermoprotei</taxon>
        <taxon>Desulfurococcales</taxon>
        <taxon>Desulfurococcaceae</taxon>
        <taxon>Ignisphaera</taxon>
    </lineage>
</organism>
<dbReference type="EMBL" id="DTET01000227">
    <property type="protein sequence ID" value="HGV67020.1"/>
    <property type="molecule type" value="Genomic_DNA"/>
</dbReference>
<evidence type="ECO:0000313" key="1">
    <source>
        <dbReference type="EMBL" id="HGV67020.1"/>
    </source>
</evidence>
<reference evidence="1" key="1">
    <citation type="journal article" date="2020" name="mSystems">
        <title>Genome- and Community-Level Interaction Insights into Carbon Utilization and Element Cycling Functions of Hydrothermarchaeota in Hydrothermal Sediment.</title>
        <authorList>
            <person name="Zhou Z."/>
            <person name="Liu Y."/>
            <person name="Xu W."/>
            <person name="Pan J."/>
            <person name="Luo Z.H."/>
            <person name="Li M."/>
        </authorList>
    </citation>
    <scope>NUCLEOTIDE SEQUENCE [LARGE SCALE GENOMIC DNA]</scope>
    <source>
        <strain evidence="1">SpSt-721</strain>
    </source>
</reference>
<dbReference type="AlphaFoldDB" id="A0A7J3QF39"/>
<sequence length="105" mass="11610">MTPKEKLLMILTSLKDRIASPSDVIASTGLPRYEVLAAFHVLEALNIINIVYIRGNYKLYKLSDLGLKLLNALSNNKGFDISIHYSENSNININSNEAQALSSTT</sequence>
<protein>
    <recommendedName>
        <fullName evidence="2">ArnR1-like winged helix-turn-helix domain-containing protein</fullName>
    </recommendedName>
</protein>
<evidence type="ECO:0008006" key="2">
    <source>
        <dbReference type="Google" id="ProtNLM"/>
    </source>
</evidence>
<proteinExistence type="predicted"/>
<accession>A0A7J3QF39</accession>
<gene>
    <name evidence="1" type="ORF">ENV02_04305</name>
</gene>
<comment type="caution">
    <text evidence="1">The sequence shown here is derived from an EMBL/GenBank/DDBJ whole genome shotgun (WGS) entry which is preliminary data.</text>
</comment>
<name>A0A7J3QF39_9CREN</name>